<evidence type="ECO:0000256" key="2">
    <source>
        <dbReference type="ARBA" id="ARBA00004648"/>
    </source>
</evidence>
<dbReference type="GO" id="GO:0006465">
    <property type="term" value="P:signal peptide processing"/>
    <property type="evidence" value="ECO:0007669"/>
    <property type="project" value="InterPro"/>
</dbReference>
<dbReference type="NCBIfam" id="TIGR02228">
    <property type="entry name" value="sigpep_I_arch"/>
    <property type="match status" value="1"/>
</dbReference>
<keyword evidence="9" id="KW-0378">Hydrolase</keyword>
<protein>
    <recommendedName>
        <fullName evidence="5">Signal peptidase complex catalytic subunit SEC11</fullName>
        <ecNumber evidence="4">3.4.21.89</ecNumber>
    </recommendedName>
    <alternativeName>
        <fullName evidence="6">Signal peptidase complex catalytic subunit sec11</fullName>
    </alternativeName>
</protein>
<comment type="similarity">
    <text evidence="3">Belongs to the peptidase S26B family.</text>
</comment>
<dbReference type="InterPro" id="IPR036286">
    <property type="entry name" value="LexA/Signal_pep-like_sf"/>
</dbReference>
<feature type="domain" description="Peptidase S24/S26A/S26B/S26C" evidence="15">
    <location>
        <begin position="37"/>
        <end position="103"/>
    </location>
</feature>
<dbReference type="EMBL" id="GCKF01009741">
    <property type="protein sequence ID" value="JAG99083.1"/>
    <property type="molecule type" value="Transcribed_RNA"/>
</dbReference>
<dbReference type="PRINTS" id="PR00728">
    <property type="entry name" value="SIGNALPTASE"/>
</dbReference>
<evidence type="ECO:0000256" key="9">
    <source>
        <dbReference type="ARBA" id="ARBA00022801"/>
    </source>
</evidence>
<evidence type="ECO:0000259" key="15">
    <source>
        <dbReference type="Pfam" id="PF00717"/>
    </source>
</evidence>
<dbReference type="InterPro" id="IPR001733">
    <property type="entry name" value="Peptidase_S26B"/>
</dbReference>
<evidence type="ECO:0000256" key="14">
    <source>
        <dbReference type="SAM" id="Phobius"/>
    </source>
</evidence>
<feature type="transmembrane region" description="Helical" evidence="14">
    <location>
        <begin position="20"/>
        <end position="37"/>
    </location>
</feature>
<comment type="function">
    <text evidence="13">Catalytic component of the signal peptidase complex (SPC) which catalyzes the cleavage of N-terminal signal sequences from nascent proteins as they are translocated into the lumen of the endoplasmic reticulum. Specifically cleaves N-terminal signal peptides that contain a hydrophobic alpha-helix (h-region) shorter than 18-20 amino acids.</text>
</comment>
<comment type="catalytic activity">
    <reaction evidence="1">
        <text>Cleavage of hydrophobic, N-terminal signal or leader sequences from secreted and periplasmic proteins.</text>
        <dbReference type="EC" id="3.4.21.89"/>
    </reaction>
</comment>
<proteinExistence type="inferred from homology"/>
<dbReference type="Pfam" id="PF00717">
    <property type="entry name" value="Peptidase_S24"/>
    <property type="match status" value="1"/>
</dbReference>
<evidence type="ECO:0000256" key="1">
    <source>
        <dbReference type="ARBA" id="ARBA00000677"/>
    </source>
</evidence>
<dbReference type="EC" id="3.4.21.89" evidence="4"/>
<keyword evidence="12 14" id="KW-0472">Membrane</keyword>
<name>A0A0D6R9K7_ARACU</name>
<evidence type="ECO:0000256" key="11">
    <source>
        <dbReference type="ARBA" id="ARBA00022989"/>
    </source>
</evidence>
<dbReference type="GO" id="GO:0005787">
    <property type="term" value="C:signal peptidase complex"/>
    <property type="evidence" value="ECO:0007669"/>
    <property type="project" value="TreeGrafter"/>
</dbReference>
<dbReference type="InterPro" id="IPR019533">
    <property type="entry name" value="Peptidase_S26"/>
</dbReference>
<dbReference type="SUPFAM" id="SSF51306">
    <property type="entry name" value="LexA/Signal peptidase"/>
    <property type="match status" value="1"/>
</dbReference>
<comment type="subcellular location">
    <subcellularLocation>
        <location evidence="2">Endoplasmic reticulum membrane</location>
        <topology evidence="2">Single-pass type II membrane protein</topology>
    </subcellularLocation>
</comment>
<dbReference type="CDD" id="cd06530">
    <property type="entry name" value="S26_SPase_I"/>
    <property type="match status" value="1"/>
</dbReference>
<evidence type="ECO:0000256" key="6">
    <source>
        <dbReference type="ARBA" id="ARBA00021755"/>
    </source>
</evidence>
<evidence type="ECO:0000256" key="7">
    <source>
        <dbReference type="ARBA" id="ARBA00022670"/>
    </source>
</evidence>
<evidence type="ECO:0000256" key="13">
    <source>
        <dbReference type="ARBA" id="ARBA00045533"/>
    </source>
</evidence>
<dbReference type="AlphaFoldDB" id="A0A0D6R9K7"/>
<dbReference type="InterPro" id="IPR015927">
    <property type="entry name" value="Peptidase_S24_S26A/B/C"/>
</dbReference>
<evidence type="ECO:0000256" key="8">
    <source>
        <dbReference type="ARBA" id="ARBA00022692"/>
    </source>
</evidence>
<accession>A0A0D6R9K7</accession>
<evidence type="ECO:0000256" key="5">
    <source>
        <dbReference type="ARBA" id="ARBA00019685"/>
    </source>
</evidence>
<dbReference type="GO" id="GO:0009003">
    <property type="term" value="F:signal peptidase activity"/>
    <property type="evidence" value="ECO:0007669"/>
    <property type="project" value="UniProtKB-EC"/>
</dbReference>
<dbReference type="PANTHER" id="PTHR10806">
    <property type="entry name" value="SIGNAL PEPTIDASE COMPLEX CATALYTIC SUBUNIT SEC11"/>
    <property type="match status" value="1"/>
</dbReference>
<organism evidence="16">
    <name type="scientific">Araucaria cunninghamii</name>
    <name type="common">Hoop pine</name>
    <name type="synonym">Moreton Bay pine</name>
    <dbReference type="NCBI Taxonomy" id="56994"/>
    <lineage>
        <taxon>Eukaryota</taxon>
        <taxon>Viridiplantae</taxon>
        <taxon>Streptophyta</taxon>
        <taxon>Embryophyta</taxon>
        <taxon>Tracheophyta</taxon>
        <taxon>Spermatophyta</taxon>
        <taxon>Pinopsida</taxon>
        <taxon>Pinidae</taxon>
        <taxon>Conifers II</taxon>
        <taxon>Araucariales</taxon>
        <taxon>Araucariaceae</taxon>
        <taxon>Araucaria</taxon>
    </lineage>
</organism>
<keyword evidence="8 14" id="KW-0812">Transmembrane</keyword>
<feature type="transmembrane region" description="Helical" evidence="14">
    <location>
        <begin position="164"/>
        <end position="180"/>
    </location>
</feature>
<dbReference type="GO" id="GO:0004252">
    <property type="term" value="F:serine-type endopeptidase activity"/>
    <property type="evidence" value="ECO:0007669"/>
    <property type="project" value="InterPro"/>
</dbReference>
<evidence type="ECO:0000256" key="3">
    <source>
        <dbReference type="ARBA" id="ARBA00011035"/>
    </source>
</evidence>
<evidence type="ECO:0000256" key="4">
    <source>
        <dbReference type="ARBA" id="ARBA00013208"/>
    </source>
</evidence>
<keyword evidence="10" id="KW-0735">Signal-anchor</keyword>
<evidence type="ECO:0000313" key="16">
    <source>
        <dbReference type="EMBL" id="JAG99083.1"/>
    </source>
</evidence>
<dbReference type="FunFam" id="2.10.109.10:FF:000003">
    <property type="entry name" value="Signal peptidase complex catalytic subunit SEC11"/>
    <property type="match status" value="1"/>
</dbReference>
<reference evidence="16" key="1">
    <citation type="submission" date="2015-03" db="EMBL/GenBank/DDBJ databases">
        <title>A transcriptome of Araucaria cunninghamii, an australian fine timber species.</title>
        <authorList>
            <person name="Jing Yi C.J.Y."/>
            <person name="Yin San L.Y.S."/>
            <person name="Abdul Karim S.S."/>
            <person name="Wan Azmi N.N."/>
            <person name="Hercus R.R."/>
            <person name="Croft L.L."/>
        </authorList>
    </citation>
    <scope>NUCLEOTIDE SEQUENCE</scope>
    <source>
        <strain evidence="16">MI0301</strain>
        <tissue evidence="16">Leaf</tissue>
    </source>
</reference>
<feature type="transmembrane region" description="Helical" evidence="14">
    <location>
        <begin position="141"/>
        <end position="158"/>
    </location>
</feature>
<sequence length="182" mass="20064">MGVVGEAVESIRSINVRHAAMQAISLGMIVTSALIIWKTLMCITGSESPVVVVLTGSMEPGFKRGDILFLHMSKAPIRAGEIVVFHVEGRDIPIVHRVIKVHERQSINEVDLLTKGDDNEADDYEGGIYADDQQWLRQQDVAGRIVGFLPYIGWVTIIMTEKPIIKYILIGALGLLVITSKE</sequence>
<keyword evidence="11 14" id="KW-1133">Transmembrane helix</keyword>
<dbReference type="PANTHER" id="PTHR10806:SF6">
    <property type="entry name" value="SIGNAL PEPTIDASE COMPLEX CATALYTIC SUBUNIT SEC11"/>
    <property type="match status" value="1"/>
</dbReference>
<keyword evidence="7" id="KW-0645">Protease</keyword>
<evidence type="ECO:0000256" key="10">
    <source>
        <dbReference type="ARBA" id="ARBA00022968"/>
    </source>
</evidence>
<evidence type="ECO:0000256" key="12">
    <source>
        <dbReference type="ARBA" id="ARBA00023136"/>
    </source>
</evidence>